<name>A0A6B3QZQ7_9FLAO</name>
<dbReference type="AlphaFoldDB" id="A0A6B3QZQ7"/>
<comment type="caution">
    <text evidence="2">The sequence shown here is derived from an EMBL/GenBank/DDBJ whole genome shotgun (WGS) entry which is preliminary data.</text>
</comment>
<proteinExistence type="predicted"/>
<dbReference type="EMBL" id="JAAIKD010000001">
    <property type="protein sequence ID" value="NEV92550.1"/>
    <property type="molecule type" value="Genomic_DNA"/>
</dbReference>
<feature type="transmembrane region" description="Helical" evidence="1">
    <location>
        <begin position="200"/>
        <end position="225"/>
    </location>
</feature>
<accession>A0A6B3QZQ7</accession>
<gene>
    <name evidence="2" type="ORF">G3567_00100</name>
</gene>
<protein>
    <submittedName>
        <fullName evidence="2">Glycosyltransferase ArnT-like protein</fullName>
    </submittedName>
</protein>
<keyword evidence="2" id="KW-0808">Transferase</keyword>
<feature type="transmembrane region" description="Helical" evidence="1">
    <location>
        <begin position="231"/>
        <end position="259"/>
    </location>
</feature>
<sequence length="458" mass="53355">MNLKAWHFWMKSASILLLCFIYYVIGYELERSQFWLLFSLYSAAFGLSIYLYRSGIRLKFLIGLSFLFKLIFLVSIPELSQDFYRFIWDGMLNSLGLNPYLHLPSEIVKSDAVNAESLSPMLYENMGSLSANNYSTYPPIAQLIYSLTYDLAGANLLLNVMYLRLFHLLAELGLVYFSLKILKKINLPQKQILFFIMNPLVILELSFSLHFEGVMLLFLALSLYYLYACKIYISALGFAAAVASKLLPLMFLPLLFPYLNKRLKLLNRPQLLTYLKFTGVSLLSLILAYSFLWDSDLLFKNSRTLALYFTSFEFNASFYYLLRWIGFQWSGYNMIGLFGKILPVITLALILFLSLRHKKINFKTLVYSMLFIATAYYLLSTTVHPWYITLPLFLSMFTPFKYMLLWSWLVFLSYSAYKIEGVEENHWLIGLQYAAVVALMLYEGLKNRSLFSRIRFLA</sequence>
<evidence type="ECO:0000313" key="2">
    <source>
        <dbReference type="EMBL" id="NEV92550.1"/>
    </source>
</evidence>
<feature type="transmembrane region" description="Helical" evidence="1">
    <location>
        <begin position="58"/>
        <end position="76"/>
    </location>
</feature>
<feature type="transmembrane region" description="Helical" evidence="1">
    <location>
        <begin position="360"/>
        <end position="379"/>
    </location>
</feature>
<organism evidence="2 3">
    <name type="scientific">Psychroflexus aurantiacus</name>
    <dbReference type="NCBI Taxonomy" id="2709310"/>
    <lineage>
        <taxon>Bacteria</taxon>
        <taxon>Pseudomonadati</taxon>
        <taxon>Bacteroidota</taxon>
        <taxon>Flavobacteriia</taxon>
        <taxon>Flavobacteriales</taxon>
        <taxon>Flavobacteriaceae</taxon>
        <taxon>Psychroflexus</taxon>
    </lineage>
</organism>
<feature type="transmembrane region" description="Helical" evidence="1">
    <location>
        <begin position="34"/>
        <end position="52"/>
    </location>
</feature>
<feature type="transmembrane region" description="Helical" evidence="1">
    <location>
        <begin position="161"/>
        <end position="179"/>
    </location>
</feature>
<reference evidence="2 3" key="1">
    <citation type="submission" date="2020-02" db="EMBL/GenBank/DDBJ databases">
        <title>Flavobacteriaceae Psychroflexus bacterium YR1-1, complete genome.</title>
        <authorList>
            <person name="Li Y."/>
            <person name="Wu S."/>
        </authorList>
    </citation>
    <scope>NUCLEOTIDE SEQUENCE [LARGE SCALE GENOMIC DNA]</scope>
    <source>
        <strain evidence="2 3">YR1-1</strain>
    </source>
</reference>
<evidence type="ECO:0000313" key="3">
    <source>
        <dbReference type="Proteomes" id="UP000478505"/>
    </source>
</evidence>
<evidence type="ECO:0000256" key="1">
    <source>
        <dbReference type="SAM" id="Phobius"/>
    </source>
</evidence>
<feature type="transmembrane region" description="Helical" evidence="1">
    <location>
        <begin position="305"/>
        <end position="322"/>
    </location>
</feature>
<dbReference type="Pfam" id="PF26314">
    <property type="entry name" value="MptA_B_family"/>
    <property type="match status" value="1"/>
</dbReference>
<feature type="transmembrane region" description="Helical" evidence="1">
    <location>
        <begin position="271"/>
        <end position="293"/>
    </location>
</feature>
<dbReference type="GO" id="GO:0016740">
    <property type="term" value="F:transferase activity"/>
    <property type="evidence" value="ECO:0007669"/>
    <property type="project" value="UniProtKB-KW"/>
</dbReference>
<keyword evidence="3" id="KW-1185">Reference proteome</keyword>
<keyword evidence="1" id="KW-0472">Membrane</keyword>
<feature type="transmembrane region" description="Helical" evidence="1">
    <location>
        <begin position="6"/>
        <end position="25"/>
    </location>
</feature>
<keyword evidence="1" id="KW-0812">Transmembrane</keyword>
<feature type="transmembrane region" description="Helical" evidence="1">
    <location>
        <begin position="386"/>
        <end position="406"/>
    </location>
</feature>
<dbReference type="Proteomes" id="UP000478505">
    <property type="component" value="Unassembled WGS sequence"/>
</dbReference>
<feature type="transmembrane region" description="Helical" evidence="1">
    <location>
        <begin position="426"/>
        <end position="445"/>
    </location>
</feature>
<keyword evidence="1" id="KW-1133">Transmembrane helix</keyword>
<feature type="transmembrane region" description="Helical" evidence="1">
    <location>
        <begin position="334"/>
        <end position="354"/>
    </location>
</feature>